<comment type="caution">
    <text evidence="3">The sequence shown here is derived from an EMBL/GenBank/DDBJ whole genome shotgun (WGS) entry which is preliminary data.</text>
</comment>
<keyword evidence="1" id="KW-0732">Signal</keyword>
<dbReference type="PANTHER" id="PTHR46333">
    <property type="entry name" value="CYTOKINESIS PROTEIN 3"/>
    <property type="match status" value="1"/>
</dbReference>
<dbReference type="Gene3D" id="3.10.620.30">
    <property type="match status" value="1"/>
</dbReference>
<feature type="domain" description="Transglutaminase-like" evidence="2">
    <location>
        <begin position="349"/>
        <end position="405"/>
    </location>
</feature>
<dbReference type="GO" id="GO:0005737">
    <property type="term" value="C:cytoplasm"/>
    <property type="evidence" value="ECO:0007669"/>
    <property type="project" value="TreeGrafter"/>
</dbReference>
<dbReference type="SMART" id="SM00460">
    <property type="entry name" value="TGc"/>
    <property type="match status" value="1"/>
</dbReference>
<evidence type="ECO:0000313" key="3">
    <source>
        <dbReference type="EMBL" id="KRQ85974.1"/>
    </source>
</evidence>
<feature type="signal peptide" evidence="1">
    <location>
        <begin position="1"/>
        <end position="26"/>
    </location>
</feature>
<dbReference type="AlphaFoldDB" id="A0A0R3JR83"/>
<dbReference type="STRING" id="908809.ABG79_02278"/>
<dbReference type="RefSeq" id="WP_057979556.1">
    <property type="nucleotide sequence ID" value="NZ_LKHP01000019.1"/>
</dbReference>
<organism evidence="3 4">
    <name type="scientific">Caloramator mitchellensis</name>
    <dbReference type="NCBI Taxonomy" id="908809"/>
    <lineage>
        <taxon>Bacteria</taxon>
        <taxon>Bacillati</taxon>
        <taxon>Bacillota</taxon>
        <taxon>Clostridia</taxon>
        <taxon>Eubacteriales</taxon>
        <taxon>Clostridiaceae</taxon>
        <taxon>Caloramator</taxon>
    </lineage>
</organism>
<protein>
    <submittedName>
        <fullName evidence="3">Transglutaminase-like superfamily protein</fullName>
    </submittedName>
</protein>
<dbReference type="OrthoDB" id="9788327at2"/>
<proteinExistence type="predicted"/>
<dbReference type="PANTHER" id="PTHR46333:SF2">
    <property type="entry name" value="CYTOKINESIS PROTEIN 3"/>
    <property type="match status" value="1"/>
</dbReference>
<name>A0A0R3JR83_CALMK</name>
<dbReference type="InterPro" id="IPR002931">
    <property type="entry name" value="Transglutaminase-like"/>
</dbReference>
<gene>
    <name evidence="3" type="ORF">ABG79_02278</name>
</gene>
<evidence type="ECO:0000313" key="4">
    <source>
        <dbReference type="Proteomes" id="UP000052015"/>
    </source>
</evidence>
<evidence type="ECO:0000256" key="1">
    <source>
        <dbReference type="SAM" id="SignalP"/>
    </source>
</evidence>
<evidence type="ECO:0000259" key="2">
    <source>
        <dbReference type="SMART" id="SM00460"/>
    </source>
</evidence>
<dbReference type="Proteomes" id="UP000052015">
    <property type="component" value="Unassembled WGS sequence"/>
</dbReference>
<reference evidence="3 4" key="1">
    <citation type="submission" date="2015-09" db="EMBL/GenBank/DDBJ databases">
        <title>Draft genome sequence of a Caloramator mitchellensis, a moderate thermophile from the Great Artesian Basin of Australia.</title>
        <authorList>
            <person name="Patel B.K."/>
        </authorList>
    </citation>
    <scope>NUCLEOTIDE SEQUENCE [LARGE SCALE GENOMIC DNA]</scope>
    <source>
        <strain evidence="3 4">VF08</strain>
    </source>
</reference>
<dbReference type="Pfam" id="PF01841">
    <property type="entry name" value="Transglut_core"/>
    <property type="match status" value="1"/>
</dbReference>
<dbReference type="InterPro" id="IPR052557">
    <property type="entry name" value="CAP/Cytokinesis_protein"/>
</dbReference>
<accession>A0A0R3JR83</accession>
<dbReference type="EMBL" id="LKHP01000019">
    <property type="protein sequence ID" value="KRQ85974.1"/>
    <property type="molecule type" value="Genomic_DNA"/>
</dbReference>
<dbReference type="SUPFAM" id="SSF54001">
    <property type="entry name" value="Cysteine proteinases"/>
    <property type="match status" value="1"/>
</dbReference>
<feature type="chain" id="PRO_5006441549" evidence="1">
    <location>
        <begin position="27"/>
        <end position="445"/>
    </location>
</feature>
<dbReference type="InterPro" id="IPR038765">
    <property type="entry name" value="Papain-like_cys_pep_sf"/>
</dbReference>
<keyword evidence="4" id="KW-1185">Reference proteome</keyword>
<sequence>MVIKRFTKIYAVLFILIFLLNSTAMASTPNYYVKNYNSFYNSLYNAISNKKPAITLYIYKYSSSKYPLANTILKAEGNNKNLRFIISSISLKSSKSGNYTKFSISFNYRNGDVIVNNLSEFQNAIYNAISSKRSNVKIIINNYSSIYNLNGLDKTKTENANLSSNIYRMPNSKKAIVDVNISYVEPHEVKEDALANTNVDLTVDEIKEKINRAIDNTEEKVVFEFNSPNQMDMEEISKKLDGIYDENPNSYYIKGFNIYQTTQTVGGVPVSRTIEVVFNYSDEINKIKEMKSQVLDEVNRIVTQIINNNMSERDKVKAIHDYIVNNTKYDYQNFLNDTIPHESYTAYGVLIKRVGVCQGYAHAMYLLLKEAGIENIIITGYGKGQPHAWNLVKVDGKYYHVDATFDDPIVNGGSIQTLKYDYFLITDSKISADHTWDTTKYPASN</sequence>